<evidence type="ECO:0000256" key="2">
    <source>
        <dbReference type="ARBA" id="ARBA00012616"/>
    </source>
</evidence>
<dbReference type="Gene3D" id="2.40.30.110">
    <property type="entry name" value="Aminomethyltransferase beta-barrel domains"/>
    <property type="match status" value="1"/>
</dbReference>
<dbReference type="AlphaFoldDB" id="A0A3N4I3G5"/>
<evidence type="ECO:0000313" key="12">
    <source>
        <dbReference type="Proteomes" id="UP000275078"/>
    </source>
</evidence>
<dbReference type="EC" id="2.1.2.10" evidence="2 8"/>
<comment type="subcellular location">
    <subcellularLocation>
        <location evidence="8">Mitochondrion</location>
    </subcellularLocation>
</comment>
<comment type="catalytic activity">
    <reaction evidence="6 8">
        <text>N(6)-[(R)-S(8)-aminomethyldihydrolipoyl]-L-lysyl-[protein] + (6S)-5,6,7,8-tetrahydrofolate = N(6)-[(R)-dihydrolipoyl]-L-lysyl-[protein] + (6R)-5,10-methylene-5,6,7,8-tetrahydrofolate + NH4(+)</text>
        <dbReference type="Rhea" id="RHEA:16945"/>
        <dbReference type="Rhea" id="RHEA-COMP:10475"/>
        <dbReference type="Rhea" id="RHEA-COMP:10492"/>
        <dbReference type="ChEBI" id="CHEBI:15636"/>
        <dbReference type="ChEBI" id="CHEBI:28938"/>
        <dbReference type="ChEBI" id="CHEBI:57453"/>
        <dbReference type="ChEBI" id="CHEBI:83100"/>
        <dbReference type="ChEBI" id="CHEBI:83143"/>
        <dbReference type="EC" id="2.1.2.10"/>
    </reaction>
</comment>
<dbReference type="InterPro" id="IPR027266">
    <property type="entry name" value="TrmE/GcvT-like"/>
</dbReference>
<dbReference type="NCBIfam" id="TIGR00528">
    <property type="entry name" value="gcvT"/>
    <property type="match status" value="1"/>
</dbReference>
<feature type="domain" description="GCVT N-terminal" evidence="9">
    <location>
        <begin position="80"/>
        <end position="360"/>
    </location>
</feature>
<evidence type="ECO:0000256" key="3">
    <source>
        <dbReference type="ARBA" id="ARBA00022576"/>
    </source>
</evidence>
<feature type="binding site" evidence="7">
    <location>
        <position position="295"/>
    </location>
    <ligand>
        <name>substrate</name>
    </ligand>
</feature>
<dbReference type="Pfam" id="PF01571">
    <property type="entry name" value="GCV_T"/>
    <property type="match status" value="1"/>
</dbReference>
<gene>
    <name evidence="11" type="ORF">BJ508DRAFT_416500</name>
</gene>
<proteinExistence type="inferred from homology"/>
<comment type="subunit">
    <text evidence="8">The glycine cleavage system is composed of four proteins: P, T, L and H.</text>
</comment>
<dbReference type="InterPro" id="IPR006223">
    <property type="entry name" value="GcvT"/>
</dbReference>
<dbReference type="Gene3D" id="3.30.1360.120">
    <property type="entry name" value="Probable tRNA modification gtpase trme, domain 1"/>
    <property type="match status" value="1"/>
</dbReference>
<evidence type="ECO:0000256" key="8">
    <source>
        <dbReference type="RuleBase" id="RU003981"/>
    </source>
</evidence>
<dbReference type="STRING" id="1160509.A0A3N4I3G5"/>
<dbReference type="EMBL" id="ML119709">
    <property type="protein sequence ID" value="RPA78640.1"/>
    <property type="molecule type" value="Genomic_DNA"/>
</dbReference>
<name>A0A3N4I3G5_ASCIM</name>
<dbReference type="PANTHER" id="PTHR43757">
    <property type="entry name" value="AMINOMETHYLTRANSFERASE"/>
    <property type="match status" value="1"/>
</dbReference>
<keyword evidence="4 8" id="KW-0808">Transferase</keyword>
<dbReference type="GO" id="GO:0006546">
    <property type="term" value="P:glycine catabolic process"/>
    <property type="evidence" value="ECO:0007669"/>
    <property type="project" value="InterPro"/>
</dbReference>
<evidence type="ECO:0000259" key="10">
    <source>
        <dbReference type="Pfam" id="PF08669"/>
    </source>
</evidence>
<keyword evidence="8" id="KW-0496">Mitochondrion</keyword>
<dbReference type="InterPro" id="IPR013977">
    <property type="entry name" value="GcvT_C"/>
</dbReference>
<dbReference type="GO" id="GO:0005960">
    <property type="term" value="C:glycine cleavage complex"/>
    <property type="evidence" value="ECO:0007669"/>
    <property type="project" value="InterPro"/>
</dbReference>
<keyword evidence="12" id="KW-1185">Reference proteome</keyword>
<accession>A0A3N4I3G5</accession>
<comment type="function">
    <text evidence="8">The glycine cleavage system catalyzes the degradation of glycine.</text>
</comment>
<feature type="domain" description="Aminomethyltransferase C-terminal" evidence="10">
    <location>
        <begin position="385"/>
        <end position="466"/>
    </location>
</feature>
<dbReference type="SUPFAM" id="SSF101790">
    <property type="entry name" value="Aminomethyltransferase beta-barrel domain"/>
    <property type="match status" value="1"/>
</dbReference>
<dbReference type="GO" id="GO:0005739">
    <property type="term" value="C:mitochondrion"/>
    <property type="evidence" value="ECO:0007669"/>
    <property type="project" value="UniProtKB-SubCell"/>
</dbReference>
<dbReference type="InterPro" id="IPR028896">
    <property type="entry name" value="GcvT/YgfZ/DmdA"/>
</dbReference>
<evidence type="ECO:0000256" key="5">
    <source>
        <dbReference type="ARBA" id="ARBA00031395"/>
    </source>
</evidence>
<evidence type="ECO:0000256" key="4">
    <source>
        <dbReference type="ARBA" id="ARBA00022679"/>
    </source>
</evidence>
<dbReference type="GO" id="GO:0008483">
    <property type="term" value="F:transaminase activity"/>
    <property type="evidence" value="ECO:0007669"/>
    <property type="project" value="UniProtKB-KW"/>
</dbReference>
<evidence type="ECO:0000256" key="7">
    <source>
        <dbReference type="PIRSR" id="PIRSR006487-1"/>
    </source>
</evidence>
<dbReference type="Gene3D" id="3.30.70.1400">
    <property type="entry name" value="Aminomethyltransferase beta-barrel domains"/>
    <property type="match status" value="1"/>
</dbReference>
<dbReference type="Gene3D" id="4.10.1250.10">
    <property type="entry name" value="Aminomethyltransferase fragment"/>
    <property type="match status" value="1"/>
</dbReference>
<dbReference type="SUPFAM" id="SSF103025">
    <property type="entry name" value="Folate-binding domain"/>
    <property type="match status" value="1"/>
</dbReference>
<comment type="similarity">
    <text evidence="1 8">Belongs to the GcvT family.</text>
</comment>
<keyword evidence="8" id="KW-0809">Transit peptide</keyword>
<sequence>MSLRTAASRQSRLLLNSASRQSNNGLLRGSLNAMRTKTTLTALSSSRSNNAITTSPASANAIRSFSTTPRLGQALRRTPLYNLHLEKGAKMVPYAGWSMPVLYDGQSMTEAHNFVREKAGLFDVSHMRQHVFEGPGAVEFLETITPTDVTSIPAHESKLSAFLLPMTGGIVDDCIITRLTPDLFYIVTNAGRDAEDTAYLAEQLKTLNIPQCRHHIYPNRGLLALQGPHAAAILAEAMTKLDTLQHHTSQETSESALKNLKFGQSLFLQKDRSIWGFESSIIISRGGYTGEDGFEISLPGELTEQYANTILETGTPDRVRLIGLGPRDSLRLEAGMCLYGEDLDDTKTPVDASLNFIIPKNRRQSTGYHGHQVINAQLAKSAPFKKRVGIVVEGPAPARKGTQILGPGDDVIGVVTSGIPSPTLGKNIAMGYLDSEFVDLGKNGTDVGLSVRGKRREGKIVKMPFVPHKYYKGE</sequence>
<dbReference type="OrthoDB" id="10263536at2759"/>
<evidence type="ECO:0000259" key="9">
    <source>
        <dbReference type="Pfam" id="PF01571"/>
    </source>
</evidence>
<protein>
    <recommendedName>
        <fullName evidence="2 8">Aminomethyltransferase</fullName>
        <ecNumber evidence="2 8">2.1.2.10</ecNumber>
    </recommendedName>
    <alternativeName>
        <fullName evidence="5 8">Glycine cleavage system T protein</fullName>
    </alternativeName>
</protein>
<keyword evidence="3 8" id="KW-0032">Aminotransferase</keyword>
<evidence type="ECO:0000256" key="6">
    <source>
        <dbReference type="ARBA" id="ARBA00047665"/>
    </source>
</evidence>
<organism evidence="11 12">
    <name type="scientific">Ascobolus immersus RN42</name>
    <dbReference type="NCBI Taxonomy" id="1160509"/>
    <lineage>
        <taxon>Eukaryota</taxon>
        <taxon>Fungi</taxon>
        <taxon>Dikarya</taxon>
        <taxon>Ascomycota</taxon>
        <taxon>Pezizomycotina</taxon>
        <taxon>Pezizomycetes</taxon>
        <taxon>Pezizales</taxon>
        <taxon>Ascobolaceae</taxon>
        <taxon>Ascobolus</taxon>
    </lineage>
</organism>
<dbReference type="GO" id="GO:0004047">
    <property type="term" value="F:aminomethyltransferase activity"/>
    <property type="evidence" value="ECO:0007669"/>
    <property type="project" value="UniProtKB-EC"/>
</dbReference>
<dbReference type="InterPro" id="IPR029043">
    <property type="entry name" value="GcvT/YgfZ_C"/>
</dbReference>
<dbReference type="Pfam" id="PF08669">
    <property type="entry name" value="GCV_T_C"/>
    <property type="match status" value="1"/>
</dbReference>
<dbReference type="PANTHER" id="PTHR43757:SF2">
    <property type="entry name" value="AMINOMETHYLTRANSFERASE, MITOCHONDRIAL"/>
    <property type="match status" value="1"/>
</dbReference>
<dbReference type="PIRSF" id="PIRSF006487">
    <property type="entry name" value="GcvT"/>
    <property type="match status" value="1"/>
</dbReference>
<dbReference type="Proteomes" id="UP000275078">
    <property type="component" value="Unassembled WGS sequence"/>
</dbReference>
<evidence type="ECO:0000313" key="11">
    <source>
        <dbReference type="EMBL" id="RPA78640.1"/>
    </source>
</evidence>
<evidence type="ECO:0000256" key="1">
    <source>
        <dbReference type="ARBA" id="ARBA00008609"/>
    </source>
</evidence>
<dbReference type="InterPro" id="IPR006222">
    <property type="entry name" value="GCVT_N"/>
</dbReference>
<reference evidence="11 12" key="1">
    <citation type="journal article" date="2018" name="Nat. Ecol. Evol.">
        <title>Pezizomycetes genomes reveal the molecular basis of ectomycorrhizal truffle lifestyle.</title>
        <authorList>
            <person name="Murat C."/>
            <person name="Payen T."/>
            <person name="Noel B."/>
            <person name="Kuo A."/>
            <person name="Morin E."/>
            <person name="Chen J."/>
            <person name="Kohler A."/>
            <person name="Krizsan K."/>
            <person name="Balestrini R."/>
            <person name="Da Silva C."/>
            <person name="Montanini B."/>
            <person name="Hainaut M."/>
            <person name="Levati E."/>
            <person name="Barry K.W."/>
            <person name="Belfiori B."/>
            <person name="Cichocki N."/>
            <person name="Clum A."/>
            <person name="Dockter R.B."/>
            <person name="Fauchery L."/>
            <person name="Guy J."/>
            <person name="Iotti M."/>
            <person name="Le Tacon F."/>
            <person name="Lindquist E.A."/>
            <person name="Lipzen A."/>
            <person name="Malagnac F."/>
            <person name="Mello A."/>
            <person name="Molinier V."/>
            <person name="Miyauchi S."/>
            <person name="Poulain J."/>
            <person name="Riccioni C."/>
            <person name="Rubini A."/>
            <person name="Sitrit Y."/>
            <person name="Splivallo R."/>
            <person name="Traeger S."/>
            <person name="Wang M."/>
            <person name="Zifcakova L."/>
            <person name="Wipf D."/>
            <person name="Zambonelli A."/>
            <person name="Paolocci F."/>
            <person name="Nowrousian M."/>
            <person name="Ottonello S."/>
            <person name="Baldrian P."/>
            <person name="Spatafora J.W."/>
            <person name="Henrissat B."/>
            <person name="Nagy L.G."/>
            <person name="Aury J.M."/>
            <person name="Wincker P."/>
            <person name="Grigoriev I.V."/>
            <person name="Bonfante P."/>
            <person name="Martin F.M."/>
        </authorList>
    </citation>
    <scope>NUCLEOTIDE SEQUENCE [LARGE SCALE GENOMIC DNA]</scope>
    <source>
        <strain evidence="11 12">RN42</strain>
    </source>
</reference>